<protein>
    <submittedName>
        <fullName evidence="1">Uncharacterized protein</fullName>
    </submittedName>
</protein>
<name>A0A3P7LQD8_DIBLA</name>
<evidence type="ECO:0000313" key="2">
    <source>
        <dbReference type="Proteomes" id="UP000281553"/>
    </source>
</evidence>
<reference evidence="1 2" key="1">
    <citation type="submission" date="2018-11" db="EMBL/GenBank/DDBJ databases">
        <authorList>
            <consortium name="Pathogen Informatics"/>
        </authorList>
    </citation>
    <scope>NUCLEOTIDE SEQUENCE [LARGE SCALE GENOMIC DNA]</scope>
</reference>
<dbReference type="AlphaFoldDB" id="A0A3P7LQD8"/>
<dbReference type="Proteomes" id="UP000281553">
    <property type="component" value="Unassembled WGS sequence"/>
</dbReference>
<keyword evidence="2" id="KW-1185">Reference proteome</keyword>
<organism evidence="1 2">
    <name type="scientific">Dibothriocephalus latus</name>
    <name type="common">Fish tapeworm</name>
    <name type="synonym">Diphyllobothrium latum</name>
    <dbReference type="NCBI Taxonomy" id="60516"/>
    <lineage>
        <taxon>Eukaryota</taxon>
        <taxon>Metazoa</taxon>
        <taxon>Spiralia</taxon>
        <taxon>Lophotrochozoa</taxon>
        <taxon>Platyhelminthes</taxon>
        <taxon>Cestoda</taxon>
        <taxon>Eucestoda</taxon>
        <taxon>Diphyllobothriidea</taxon>
        <taxon>Diphyllobothriidae</taxon>
        <taxon>Dibothriocephalus</taxon>
    </lineage>
</organism>
<dbReference type="EMBL" id="UYRU01053314">
    <property type="protein sequence ID" value="VDN12198.1"/>
    <property type="molecule type" value="Genomic_DNA"/>
</dbReference>
<evidence type="ECO:0000313" key="1">
    <source>
        <dbReference type="EMBL" id="VDN12198.1"/>
    </source>
</evidence>
<accession>A0A3P7LQD8</accession>
<proteinExistence type="predicted"/>
<sequence length="138" mass="15526">MAFRLHKLHRPPTRAQRTYPLPSNLSQPLYHTPALLYSLLPQPVLINAAHPADKRNDANSMFAADSLNEFGLRDASWTELKKASTFESRDPCKPPTLPIYDAGYMVDVVEMDGRTVVPPKRAAYQTQYGECCKQHSAI</sequence>
<gene>
    <name evidence="1" type="ORF">DILT_LOCUS8029</name>
</gene>